<dbReference type="GO" id="GO:0032259">
    <property type="term" value="P:methylation"/>
    <property type="evidence" value="ECO:0007669"/>
    <property type="project" value="UniProtKB-KW"/>
</dbReference>
<dbReference type="AlphaFoldDB" id="X1RVH8"/>
<accession>X1RVH8</accession>
<keyword evidence="2" id="KW-0489">Methyltransferase</keyword>
<dbReference type="Pfam" id="PF06253">
    <property type="entry name" value="MTTB"/>
    <property type="match status" value="1"/>
</dbReference>
<evidence type="ECO:0000256" key="1">
    <source>
        <dbReference type="ARBA" id="ARBA00007137"/>
    </source>
</evidence>
<dbReference type="InterPro" id="IPR010426">
    <property type="entry name" value="MTTB_MeTrfase"/>
</dbReference>
<feature type="non-terminal residue" evidence="4">
    <location>
        <position position="82"/>
    </location>
</feature>
<organism evidence="4">
    <name type="scientific">marine sediment metagenome</name>
    <dbReference type="NCBI Taxonomy" id="412755"/>
    <lineage>
        <taxon>unclassified sequences</taxon>
        <taxon>metagenomes</taxon>
        <taxon>ecological metagenomes</taxon>
    </lineage>
</organism>
<evidence type="ECO:0000256" key="3">
    <source>
        <dbReference type="ARBA" id="ARBA00022679"/>
    </source>
</evidence>
<comment type="caution">
    <text evidence="4">The sequence shown here is derived from an EMBL/GenBank/DDBJ whole genome shotgun (WGS) entry which is preliminary data.</text>
</comment>
<sequence length="82" mass="9066">MEKLPVLSESQIERIQEAMEDLLKTVGFRVMHEGILRQARAAGADVDEQSGTVRIPTPLLRQLLADCFALKGLLLPPCLNIP</sequence>
<name>X1RVH8_9ZZZZ</name>
<evidence type="ECO:0000256" key="2">
    <source>
        <dbReference type="ARBA" id="ARBA00022603"/>
    </source>
</evidence>
<dbReference type="GO" id="GO:0008168">
    <property type="term" value="F:methyltransferase activity"/>
    <property type="evidence" value="ECO:0007669"/>
    <property type="project" value="UniProtKB-KW"/>
</dbReference>
<gene>
    <name evidence="4" type="ORF">S12H4_17342</name>
</gene>
<keyword evidence="3" id="KW-0808">Transferase</keyword>
<comment type="similarity">
    <text evidence="1">Belongs to the trimethylamine methyltransferase family.</text>
</comment>
<dbReference type="GO" id="GO:0015948">
    <property type="term" value="P:methanogenesis"/>
    <property type="evidence" value="ECO:0007669"/>
    <property type="project" value="InterPro"/>
</dbReference>
<evidence type="ECO:0000313" key="4">
    <source>
        <dbReference type="EMBL" id="GAI84683.1"/>
    </source>
</evidence>
<protein>
    <submittedName>
        <fullName evidence="4">Uncharacterized protein</fullName>
    </submittedName>
</protein>
<dbReference type="Gene3D" id="3.20.20.480">
    <property type="entry name" value="Trimethylamine methyltransferase-like"/>
    <property type="match status" value="1"/>
</dbReference>
<dbReference type="EMBL" id="BARW01008469">
    <property type="protein sequence ID" value="GAI84683.1"/>
    <property type="molecule type" value="Genomic_DNA"/>
</dbReference>
<reference evidence="4" key="1">
    <citation type="journal article" date="2014" name="Front. Microbiol.">
        <title>High frequency of phylogenetically diverse reductive dehalogenase-homologous genes in deep subseafloor sedimentary metagenomes.</title>
        <authorList>
            <person name="Kawai M."/>
            <person name="Futagami T."/>
            <person name="Toyoda A."/>
            <person name="Takaki Y."/>
            <person name="Nishi S."/>
            <person name="Hori S."/>
            <person name="Arai W."/>
            <person name="Tsubouchi T."/>
            <person name="Morono Y."/>
            <person name="Uchiyama I."/>
            <person name="Ito T."/>
            <person name="Fujiyama A."/>
            <person name="Inagaki F."/>
            <person name="Takami H."/>
        </authorList>
    </citation>
    <scope>NUCLEOTIDE SEQUENCE</scope>
    <source>
        <strain evidence="4">Expedition CK06-06</strain>
    </source>
</reference>
<proteinExistence type="inferred from homology"/>
<dbReference type="InterPro" id="IPR038601">
    <property type="entry name" value="MttB-like_sf"/>
</dbReference>